<dbReference type="PANTHER" id="PTHR32071">
    <property type="entry name" value="TRANSCRIPTIONAL REGULATORY PROTEIN"/>
    <property type="match status" value="1"/>
</dbReference>
<evidence type="ECO:0000313" key="9">
    <source>
        <dbReference type="EMBL" id="MBN3547718.1"/>
    </source>
</evidence>
<dbReference type="PROSITE" id="PS00675">
    <property type="entry name" value="SIGMA54_INTERACT_1"/>
    <property type="match status" value="1"/>
</dbReference>
<dbReference type="PROSITE" id="PS00676">
    <property type="entry name" value="SIGMA54_INTERACT_2"/>
    <property type="match status" value="1"/>
</dbReference>
<dbReference type="SUPFAM" id="SSF52540">
    <property type="entry name" value="P-loop containing nucleoside triphosphate hydrolases"/>
    <property type="match status" value="1"/>
</dbReference>
<keyword evidence="10" id="KW-1185">Reference proteome</keyword>
<dbReference type="CDD" id="cd00009">
    <property type="entry name" value="AAA"/>
    <property type="match status" value="1"/>
</dbReference>
<proteinExistence type="predicted"/>
<dbReference type="InterPro" id="IPR035965">
    <property type="entry name" value="PAS-like_dom_sf"/>
</dbReference>
<evidence type="ECO:0000256" key="3">
    <source>
        <dbReference type="ARBA" id="ARBA00023015"/>
    </source>
</evidence>
<evidence type="ECO:0000256" key="6">
    <source>
        <dbReference type="SAM" id="MobiDB-lite"/>
    </source>
</evidence>
<dbReference type="InterPro" id="IPR025944">
    <property type="entry name" value="Sigma_54_int_dom_CS"/>
</dbReference>
<name>A0ABS2ZHS6_9BACL</name>
<dbReference type="CDD" id="cd00130">
    <property type="entry name" value="PAS"/>
    <property type="match status" value="2"/>
</dbReference>
<dbReference type="Proteomes" id="UP001319060">
    <property type="component" value="Unassembled WGS sequence"/>
</dbReference>
<dbReference type="Pfam" id="PF00158">
    <property type="entry name" value="Sigma54_activat"/>
    <property type="match status" value="1"/>
</dbReference>
<dbReference type="InterPro" id="IPR002197">
    <property type="entry name" value="HTH_Fis"/>
</dbReference>
<organism evidence="9 10">
    <name type="scientific">Fictibacillus barbaricus</name>
    <dbReference type="NCBI Taxonomy" id="182136"/>
    <lineage>
        <taxon>Bacteria</taxon>
        <taxon>Bacillati</taxon>
        <taxon>Bacillota</taxon>
        <taxon>Bacilli</taxon>
        <taxon>Bacillales</taxon>
        <taxon>Fictibacillaceae</taxon>
        <taxon>Fictibacillus</taxon>
    </lineage>
</organism>
<evidence type="ECO:0000256" key="4">
    <source>
        <dbReference type="ARBA" id="ARBA00023125"/>
    </source>
</evidence>
<accession>A0ABS2ZHS6</accession>
<evidence type="ECO:0000256" key="1">
    <source>
        <dbReference type="ARBA" id="ARBA00022741"/>
    </source>
</evidence>
<dbReference type="InterPro" id="IPR058031">
    <property type="entry name" value="AAA_lid_NorR"/>
</dbReference>
<dbReference type="Pfam" id="PF02954">
    <property type="entry name" value="HTH_8"/>
    <property type="match status" value="1"/>
</dbReference>
<dbReference type="InterPro" id="IPR025943">
    <property type="entry name" value="Sigma_54_int_dom_ATP-bd_2"/>
</dbReference>
<comment type="caution">
    <text evidence="9">The sequence shown here is derived from an EMBL/GenBank/DDBJ whole genome shotgun (WGS) entry which is preliminary data.</text>
</comment>
<dbReference type="SMART" id="SM00091">
    <property type="entry name" value="PAS"/>
    <property type="match status" value="2"/>
</dbReference>
<feature type="domain" description="PAS" evidence="8">
    <location>
        <begin position="135"/>
        <end position="206"/>
    </location>
</feature>
<feature type="region of interest" description="Disordered" evidence="6">
    <location>
        <begin position="629"/>
        <end position="655"/>
    </location>
</feature>
<dbReference type="Pfam" id="PF00989">
    <property type="entry name" value="PAS"/>
    <property type="match status" value="2"/>
</dbReference>
<dbReference type="PROSITE" id="PS50112">
    <property type="entry name" value="PAS"/>
    <property type="match status" value="2"/>
</dbReference>
<protein>
    <submittedName>
        <fullName evidence="9">Sigma-54-dependent transcriptional regulator</fullName>
    </submittedName>
</protein>
<keyword evidence="5" id="KW-0804">Transcription</keyword>
<feature type="domain" description="Sigma-54 factor interaction" evidence="7">
    <location>
        <begin position="388"/>
        <end position="618"/>
    </location>
</feature>
<dbReference type="InterPro" id="IPR002078">
    <property type="entry name" value="Sigma_54_int"/>
</dbReference>
<keyword evidence="4" id="KW-0238">DNA-binding</keyword>
<dbReference type="Pfam" id="PF25601">
    <property type="entry name" value="AAA_lid_14"/>
    <property type="match status" value="1"/>
</dbReference>
<dbReference type="PRINTS" id="PR01590">
    <property type="entry name" value="HTHFIS"/>
</dbReference>
<dbReference type="Gene3D" id="3.30.450.20">
    <property type="entry name" value="PAS domain"/>
    <property type="match status" value="2"/>
</dbReference>
<dbReference type="SUPFAM" id="SSF46689">
    <property type="entry name" value="Homeodomain-like"/>
    <property type="match status" value="1"/>
</dbReference>
<reference evidence="9 10" key="1">
    <citation type="submission" date="2021-01" db="EMBL/GenBank/DDBJ databases">
        <title>Genome Sequencing of Type Strains.</title>
        <authorList>
            <person name="Lemaire J.F."/>
            <person name="Inderbitzin P."/>
            <person name="Collins S.B."/>
            <person name="Wespe N."/>
            <person name="Knight-Connoni V."/>
        </authorList>
    </citation>
    <scope>NUCLEOTIDE SEQUENCE [LARGE SCALE GENOMIC DNA]</scope>
    <source>
        <strain evidence="9 10">DSM 14730</strain>
    </source>
</reference>
<sequence length="712" mass="79518">MLRYDKCVKKIAYYIVNDKKTGGVALQRVLLVTEKKETLQLLHQIELEDAFQLVGVHQKNHYPLPSPFGDIPIFTDPPVPGLNVDLLIFSPSLKERADYLHENEYPNSGKLPVSQFQELLSQFNEKKIAVTDLGHLQQLKTILDNTHDGMIVIDQHLTITIFNKSAEKMTGLSKEDAVGKSILEVMPNSQLPRVLDSGVEEVNQEQILANGTKIYTTRTPILDLEGRKQGAFAVFKDITEIVDLAEEVTNLKSIQSMLSSIIQSSEEAISVVDEQGKGIMINPAYTRLTGYTAEQVIGKPATTDISEGESIHMQVLKTRKPVRGARLRVGPNRKDVIVNVAPIIVDGLLKGSVGVIHDVSEIKGLTEELNRARQIIRTLEAKYSFEDIVGNSEEMNFAVDQAKLAASTPATVLLRGESGTGKELFAHAIHNASSRKFNKFIRVNCAALSESLLESELFGYEEGAFSGAVRGGKRGLFEEANGGSIFLDEVGELSQNTQAKLLRVLQENEIRRVGGTKAIPINVRVIAATNVNLEKMIADGTFRQDLYYRLNRMPIYIPPLRSRNNDIILLAYHLLQKLNQDYGRNIDFISKDAEEFLLAYHWPGNVRELENVLGRAIIHMSHTDSQINRSHVSLLSREDSKPKQGTSMNGLSDEDVSKPLAEQIDEFEKNILTEAIERCNGNKTKTAKSLGISLRNFYYKLEKYGLDEKLRK</sequence>
<evidence type="ECO:0000313" key="10">
    <source>
        <dbReference type="Proteomes" id="UP001319060"/>
    </source>
</evidence>
<dbReference type="InterPro" id="IPR013767">
    <property type="entry name" value="PAS_fold"/>
</dbReference>
<dbReference type="Gene3D" id="1.10.10.60">
    <property type="entry name" value="Homeodomain-like"/>
    <property type="match status" value="1"/>
</dbReference>
<keyword evidence="2" id="KW-0067">ATP-binding</keyword>
<keyword evidence="3" id="KW-0805">Transcription regulation</keyword>
<dbReference type="Gene3D" id="3.40.50.300">
    <property type="entry name" value="P-loop containing nucleotide triphosphate hydrolases"/>
    <property type="match status" value="1"/>
</dbReference>
<dbReference type="EMBL" id="JAFHKS010000044">
    <property type="protein sequence ID" value="MBN3547718.1"/>
    <property type="molecule type" value="Genomic_DNA"/>
</dbReference>
<gene>
    <name evidence="9" type="ORF">JYA64_20625</name>
</gene>
<dbReference type="Gene3D" id="1.10.8.60">
    <property type="match status" value="1"/>
</dbReference>
<dbReference type="NCBIfam" id="TIGR00229">
    <property type="entry name" value="sensory_box"/>
    <property type="match status" value="2"/>
</dbReference>
<evidence type="ECO:0000259" key="8">
    <source>
        <dbReference type="PROSITE" id="PS50112"/>
    </source>
</evidence>
<dbReference type="InterPro" id="IPR000014">
    <property type="entry name" value="PAS"/>
</dbReference>
<evidence type="ECO:0000256" key="2">
    <source>
        <dbReference type="ARBA" id="ARBA00022840"/>
    </source>
</evidence>
<dbReference type="InterPro" id="IPR025662">
    <property type="entry name" value="Sigma_54_int_dom_ATP-bd_1"/>
</dbReference>
<dbReference type="PROSITE" id="PS50045">
    <property type="entry name" value="SIGMA54_INTERACT_4"/>
    <property type="match status" value="1"/>
</dbReference>
<dbReference type="InterPro" id="IPR009057">
    <property type="entry name" value="Homeodomain-like_sf"/>
</dbReference>
<feature type="domain" description="PAS" evidence="8">
    <location>
        <begin position="254"/>
        <end position="305"/>
    </location>
</feature>
<dbReference type="PANTHER" id="PTHR32071:SF121">
    <property type="entry name" value="SIGMA L-DEPENDENT TRANSCRIPTIONAL REGULATOR YQIR-RELATED"/>
    <property type="match status" value="1"/>
</dbReference>
<dbReference type="PROSITE" id="PS00688">
    <property type="entry name" value="SIGMA54_INTERACT_3"/>
    <property type="match status" value="1"/>
</dbReference>
<dbReference type="SUPFAM" id="SSF55785">
    <property type="entry name" value="PYP-like sensor domain (PAS domain)"/>
    <property type="match status" value="2"/>
</dbReference>
<keyword evidence="1" id="KW-0547">Nucleotide-binding</keyword>
<dbReference type="SMART" id="SM00382">
    <property type="entry name" value="AAA"/>
    <property type="match status" value="1"/>
</dbReference>
<dbReference type="InterPro" id="IPR003593">
    <property type="entry name" value="AAA+_ATPase"/>
</dbReference>
<evidence type="ECO:0000256" key="5">
    <source>
        <dbReference type="ARBA" id="ARBA00023163"/>
    </source>
</evidence>
<dbReference type="InterPro" id="IPR027417">
    <property type="entry name" value="P-loop_NTPase"/>
</dbReference>
<evidence type="ECO:0000259" key="7">
    <source>
        <dbReference type="PROSITE" id="PS50045"/>
    </source>
</evidence>